<comment type="caution">
    <text evidence="8">The sequence shown here is derived from an EMBL/GenBank/DDBJ whole genome shotgun (WGS) entry which is preliminary data.</text>
</comment>
<feature type="domain" description="Major facilitator superfamily (MFS) profile" evidence="7">
    <location>
        <begin position="9"/>
        <end position="474"/>
    </location>
</feature>
<dbReference type="GO" id="GO:0012505">
    <property type="term" value="C:endomembrane system"/>
    <property type="evidence" value="ECO:0007669"/>
    <property type="project" value="UniProtKB-SubCell"/>
</dbReference>
<feature type="transmembrane region" description="Helical" evidence="6">
    <location>
        <begin position="307"/>
        <end position="327"/>
    </location>
</feature>
<feature type="transmembrane region" description="Helical" evidence="6">
    <location>
        <begin position="74"/>
        <end position="93"/>
    </location>
</feature>
<dbReference type="SUPFAM" id="SSF103473">
    <property type="entry name" value="MFS general substrate transporter"/>
    <property type="match status" value="2"/>
</dbReference>
<protein>
    <recommendedName>
        <fullName evidence="7">Major facilitator superfamily (MFS) profile domain-containing protein</fullName>
    </recommendedName>
</protein>
<dbReference type="PROSITE" id="PS50850">
    <property type="entry name" value="MFS"/>
    <property type="match status" value="1"/>
</dbReference>
<dbReference type="GO" id="GO:0022857">
    <property type="term" value="F:transmembrane transporter activity"/>
    <property type="evidence" value="ECO:0007669"/>
    <property type="project" value="InterPro"/>
</dbReference>
<feature type="transmembrane region" description="Helical" evidence="6">
    <location>
        <begin position="226"/>
        <end position="248"/>
    </location>
</feature>
<keyword evidence="9" id="KW-1185">Reference proteome</keyword>
<evidence type="ECO:0000256" key="4">
    <source>
        <dbReference type="ARBA" id="ARBA00022989"/>
    </source>
</evidence>
<organism evidence="8 9">
    <name type="scientific">Coemansia brasiliensis</name>
    <dbReference type="NCBI Taxonomy" id="2650707"/>
    <lineage>
        <taxon>Eukaryota</taxon>
        <taxon>Fungi</taxon>
        <taxon>Fungi incertae sedis</taxon>
        <taxon>Zoopagomycota</taxon>
        <taxon>Kickxellomycotina</taxon>
        <taxon>Kickxellomycetes</taxon>
        <taxon>Kickxellales</taxon>
        <taxon>Kickxellaceae</taxon>
        <taxon>Coemansia</taxon>
    </lineage>
</organism>
<keyword evidence="2" id="KW-0813">Transport</keyword>
<proteinExistence type="predicted"/>
<keyword evidence="4 6" id="KW-1133">Transmembrane helix</keyword>
<dbReference type="PANTHER" id="PTHR23501">
    <property type="entry name" value="MAJOR FACILITATOR SUPERFAMILY"/>
    <property type="match status" value="1"/>
</dbReference>
<evidence type="ECO:0000256" key="5">
    <source>
        <dbReference type="ARBA" id="ARBA00023136"/>
    </source>
</evidence>
<feature type="transmembrane region" description="Helical" evidence="6">
    <location>
        <begin position="99"/>
        <end position="120"/>
    </location>
</feature>
<dbReference type="InterPro" id="IPR011701">
    <property type="entry name" value="MFS"/>
</dbReference>
<feature type="transmembrane region" description="Helical" evidence="6">
    <location>
        <begin position="44"/>
        <end position="62"/>
    </location>
</feature>
<feature type="transmembrane region" description="Helical" evidence="6">
    <location>
        <begin position="334"/>
        <end position="353"/>
    </location>
</feature>
<feature type="transmembrane region" description="Helical" evidence="6">
    <location>
        <begin position="465"/>
        <end position="491"/>
    </location>
</feature>
<evidence type="ECO:0000313" key="8">
    <source>
        <dbReference type="EMBL" id="KAJ2850122.1"/>
    </source>
</evidence>
<sequence>MPLSRRVIVTSALALTIFLGSFDLTVVSTIIPSIAHEFNALSNATWISTAFMLTSTAIQPLYGRLSDIFGRTTTLLSAIALFAAGSAACGWAQNMSVLIFGRALQGTGGSGLVAQALIVVSDLTTEQERAGYLAGFNLVWTLSSIIGPVLGGVFAEKASWRWAFWINLPLASLVSIVILFYLRLPVPKNSFWIKLKQVDFLGSLVLVGGVMMLLLAFTWGGKAFSWASARIICLLIFSILTLGLFLLIEWKVVTNPVVPLHLFSSRNVSLMVLSQFFVWIGMYSVIFFVPIWYAIVKNSSSINLGLHLLPFLLGISVVSIGVGLLVSKTKHYRGFILFGTILFVLGSGLIILFDEHTSSAQQICFLLIMGCGLGFIIQTMLLAMQVAVAIKHMAAATAVFMFARMLGSSVGIAVLQSIFQNEALPKLDLLSQQYPKYATDIANTFNDQSIIYTASFPLELRNQIIHYYVMALQKVFIAATCFTAIVLLLSLGVKHIPLRQ</sequence>
<dbReference type="EMBL" id="JANBUW010000043">
    <property type="protein sequence ID" value="KAJ2850122.1"/>
    <property type="molecule type" value="Genomic_DNA"/>
</dbReference>
<feature type="transmembrane region" description="Helical" evidence="6">
    <location>
        <begin position="395"/>
        <end position="419"/>
    </location>
</feature>
<dbReference type="AlphaFoldDB" id="A0A9W8M061"/>
<dbReference type="Gene3D" id="1.20.1250.20">
    <property type="entry name" value="MFS general substrate transporter like domains"/>
    <property type="match status" value="1"/>
</dbReference>
<reference evidence="8" key="1">
    <citation type="submission" date="2022-07" db="EMBL/GenBank/DDBJ databases">
        <title>Phylogenomic reconstructions and comparative analyses of Kickxellomycotina fungi.</title>
        <authorList>
            <person name="Reynolds N.K."/>
            <person name="Stajich J.E."/>
            <person name="Barry K."/>
            <person name="Grigoriev I.V."/>
            <person name="Crous P."/>
            <person name="Smith M.E."/>
        </authorList>
    </citation>
    <scope>NUCLEOTIDE SEQUENCE</scope>
    <source>
        <strain evidence="8">NRRL 1566</strain>
    </source>
</reference>
<gene>
    <name evidence="8" type="ORF">IWW36_002121</name>
</gene>
<comment type="subcellular location">
    <subcellularLocation>
        <location evidence="1">Endomembrane system</location>
        <topology evidence="1">Multi-pass membrane protein</topology>
    </subcellularLocation>
</comment>
<accession>A0A9W8M061</accession>
<dbReference type="GO" id="GO:0005886">
    <property type="term" value="C:plasma membrane"/>
    <property type="evidence" value="ECO:0007669"/>
    <property type="project" value="TreeGrafter"/>
</dbReference>
<evidence type="ECO:0000256" key="1">
    <source>
        <dbReference type="ARBA" id="ARBA00004127"/>
    </source>
</evidence>
<dbReference type="InterPro" id="IPR020846">
    <property type="entry name" value="MFS_dom"/>
</dbReference>
<dbReference type="CDD" id="cd17502">
    <property type="entry name" value="MFS_Azr1_MDR_like"/>
    <property type="match status" value="1"/>
</dbReference>
<name>A0A9W8M061_9FUNG</name>
<dbReference type="PRINTS" id="PR01036">
    <property type="entry name" value="TCRTETB"/>
</dbReference>
<dbReference type="InterPro" id="IPR036259">
    <property type="entry name" value="MFS_trans_sf"/>
</dbReference>
<dbReference type="Gene3D" id="1.20.1720.10">
    <property type="entry name" value="Multidrug resistance protein D"/>
    <property type="match status" value="1"/>
</dbReference>
<keyword evidence="5 6" id="KW-0472">Membrane</keyword>
<feature type="transmembrane region" description="Helical" evidence="6">
    <location>
        <begin position="132"/>
        <end position="150"/>
    </location>
</feature>
<feature type="transmembrane region" description="Helical" evidence="6">
    <location>
        <begin position="359"/>
        <end position="383"/>
    </location>
</feature>
<dbReference type="Pfam" id="PF07690">
    <property type="entry name" value="MFS_1"/>
    <property type="match status" value="1"/>
</dbReference>
<dbReference type="OrthoDB" id="10021397at2759"/>
<evidence type="ECO:0000313" key="9">
    <source>
        <dbReference type="Proteomes" id="UP001139887"/>
    </source>
</evidence>
<dbReference type="Proteomes" id="UP001139887">
    <property type="component" value="Unassembled WGS sequence"/>
</dbReference>
<evidence type="ECO:0000256" key="3">
    <source>
        <dbReference type="ARBA" id="ARBA00022692"/>
    </source>
</evidence>
<feature type="transmembrane region" description="Helical" evidence="6">
    <location>
        <begin position="162"/>
        <end position="186"/>
    </location>
</feature>
<evidence type="ECO:0000259" key="7">
    <source>
        <dbReference type="PROSITE" id="PS50850"/>
    </source>
</evidence>
<feature type="transmembrane region" description="Helical" evidence="6">
    <location>
        <begin position="268"/>
        <end position="295"/>
    </location>
</feature>
<keyword evidence="3 6" id="KW-0812">Transmembrane</keyword>
<feature type="transmembrane region" description="Helical" evidence="6">
    <location>
        <begin position="198"/>
        <end position="220"/>
    </location>
</feature>
<evidence type="ECO:0000256" key="2">
    <source>
        <dbReference type="ARBA" id="ARBA00022448"/>
    </source>
</evidence>
<dbReference type="PANTHER" id="PTHR23501:SF191">
    <property type="entry name" value="VACUOLAR BASIC AMINO ACID TRANSPORTER 4"/>
    <property type="match status" value="1"/>
</dbReference>
<evidence type="ECO:0000256" key="6">
    <source>
        <dbReference type="SAM" id="Phobius"/>
    </source>
</evidence>